<dbReference type="AlphaFoldDB" id="A0AA37KH71"/>
<keyword evidence="1" id="KW-0472">Membrane</keyword>
<protein>
    <submittedName>
        <fullName evidence="2">Uncharacterized protein</fullName>
    </submittedName>
</protein>
<keyword evidence="1" id="KW-1133">Transmembrane helix</keyword>
<organism evidence="2 3">
    <name type="scientific">Phocaeicola dorei</name>
    <dbReference type="NCBI Taxonomy" id="357276"/>
    <lineage>
        <taxon>Bacteria</taxon>
        <taxon>Pseudomonadati</taxon>
        <taxon>Bacteroidota</taxon>
        <taxon>Bacteroidia</taxon>
        <taxon>Bacteroidales</taxon>
        <taxon>Bacteroidaceae</taxon>
        <taxon>Phocaeicola</taxon>
    </lineage>
</organism>
<proteinExistence type="predicted"/>
<evidence type="ECO:0000313" key="2">
    <source>
        <dbReference type="EMBL" id="GKH82208.1"/>
    </source>
</evidence>
<feature type="transmembrane region" description="Helical" evidence="1">
    <location>
        <begin position="187"/>
        <end position="207"/>
    </location>
</feature>
<sequence>MNEIIEYILGKENLLLAIFTIVFTVVYSFSVIHLLGKIKTRRLERKKVFINTFIKGISDNTIANSTDLLNIYSGITKLSPEDLTNRQDLNKWLRETLARLINKEVGQDLAQDKVIEIKDKITNFIKENETTNPYADLPDTERNIINDLSAFNKLGDQNSINRKLGELSSVIITRYEQQKKIENLNKWSIPLAIIGMVLTIIFGVLSII</sequence>
<keyword evidence="1" id="KW-0812">Transmembrane</keyword>
<evidence type="ECO:0000313" key="3">
    <source>
        <dbReference type="Proteomes" id="UP001055104"/>
    </source>
</evidence>
<name>A0AA37KH71_9BACT</name>
<feature type="transmembrane region" description="Helical" evidence="1">
    <location>
        <begin position="14"/>
        <end position="36"/>
    </location>
</feature>
<reference evidence="2" key="1">
    <citation type="submission" date="2022-01" db="EMBL/GenBank/DDBJ databases">
        <title>Novel bile acid biosynthetic pathways are enriched in the microbiome of centenarians.</title>
        <authorList>
            <person name="Sato Y."/>
            <person name="Atarashi K."/>
            <person name="Plichta R.D."/>
            <person name="Arai Y."/>
            <person name="Sasajima S."/>
            <person name="Kearney M.S."/>
            <person name="Suda W."/>
            <person name="Takeshita K."/>
            <person name="Sasaki T."/>
            <person name="Okamoto S."/>
            <person name="Skelly N.A."/>
            <person name="Okamura Y."/>
            <person name="Vlamakis H."/>
            <person name="Li Y."/>
            <person name="Tanoue T."/>
            <person name="Takei H."/>
            <person name="Nittono H."/>
            <person name="Narushima S."/>
            <person name="Irie J."/>
            <person name="Itoh H."/>
            <person name="Moriya K."/>
            <person name="Sugiura Y."/>
            <person name="Suematsu M."/>
            <person name="Moritoki N."/>
            <person name="Shibata S."/>
            <person name="Littman R.D."/>
            <person name="Fischbach A.M."/>
            <person name="Uwamino Y."/>
            <person name="Inoue T."/>
            <person name="Honda A."/>
            <person name="Hattori M."/>
            <person name="Murai T."/>
            <person name="Xavier J.R."/>
            <person name="Hirose N."/>
            <person name="Honda K."/>
        </authorList>
    </citation>
    <scope>NUCLEOTIDE SEQUENCE</scope>
    <source>
        <strain evidence="2">CE91-St7</strain>
    </source>
</reference>
<dbReference type="Proteomes" id="UP001055104">
    <property type="component" value="Unassembled WGS sequence"/>
</dbReference>
<gene>
    <name evidence="2" type="ORF">CE91St7_30920</name>
</gene>
<comment type="caution">
    <text evidence="2">The sequence shown here is derived from an EMBL/GenBank/DDBJ whole genome shotgun (WGS) entry which is preliminary data.</text>
</comment>
<dbReference type="RefSeq" id="WP_120053247.1">
    <property type="nucleotide sequence ID" value="NZ_BQOA01000001.1"/>
</dbReference>
<dbReference type="EMBL" id="BQOB01000001">
    <property type="protein sequence ID" value="GKH82208.1"/>
    <property type="molecule type" value="Genomic_DNA"/>
</dbReference>
<evidence type="ECO:0000256" key="1">
    <source>
        <dbReference type="SAM" id="Phobius"/>
    </source>
</evidence>
<accession>A0AA37KH71</accession>